<evidence type="ECO:0000256" key="1">
    <source>
        <dbReference type="ARBA" id="ARBA00004127"/>
    </source>
</evidence>
<name>A0A3A8JSY5_9BACT</name>
<evidence type="ECO:0000313" key="11">
    <source>
        <dbReference type="Proteomes" id="UP000268313"/>
    </source>
</evidence>
<dbReference type="OrthoDB" id="5493835at2"/>
<keyword evidence="8 9" id="KW-0472">Membrane</keyword>
<dbReference type="PANTHER" id="PTHR22760">
    <property type="entry name" value="GLYCOSYLTRANSFERASE"/>
    <property type="match status" value="1"/>
</dbReference>
<evidence type="ECO:0000256" key="8">
    <source>
        <dbReference type="ARBA" id="ARBA00023136"/>
    </source>
</evidence>
<dbReference type="EMBL" id="RAWE01000127">
    <property type="protein sequence ID" value="RKG98947.1"/>
    <property type="molecule type" value="Genomic_DNA"/>
</dbReference>
<feature type="transmembrane region" description="Helical" evidence="9">
    <location>
        <begin position="203"/>
        <end position="227"/>
    </location>
</feature>
<dbReference type="Pfam" id="PF03901">
    <property type="entry name" value="Glyco_transf_22"/>
    <property type="match status" value="1"/>
</dbReference>
<organism evidence="10 11">
    <name type="scientific">Corallococcus carmarthensis</name>
    <dbReference type="NCBI Taxonomy" id="2316728"/>
    <lineage>
        <taxon>Bacteria</taxon>
        <taxon>Pseudomonadati</taxon>
        <taxon>Myxococcota</taxon>
        <taxon>Myxococcia</taxon>
        <taxon>Myxococcales</taxon>
        <taxon>Cystobacterineae</taxon>
        <taxon>Myxococcaceae</taxon>
        <taxon>Corallococcus</taxon>
    </lineage>
</organism>
<dbReference type="GO" id="GO:0000030">
    <property type="term" value="F:mannosyltransferase activity"/>
    <property type="evidence" value="ECO:0007669"/>
    <property type="project" value="TreeGrafter"/>
</dbReference>
<evidence type="ECO:0000256" key="4">
    <source>
        <dbReference type="ARBA" id="ARBA00022679"/>
    </source>
</evidence>
<evidence type="ECO:0000256" key="2">
    <source>
        <dbReference type="ARBA" id="ARBA00004586"/>
    </source>
</evidence>
<keyword evidence="5 9" id="KW-0812">Transmembrane</keyword>
<evidence type="ECO:0000313" key="10">
    <source>
        <dbReference type="EMBL" id="RKG98947.1"/>
    </source>
</evidence>
<comment type="subcellular location">
    <subcellularLocation>
        <location evidence="1">Endomembrane system</location>
        <topology evidence="1">Multi-pass membrane protein</topology>
    </subcellularLocation>
    <subcellularLocation>
        <location evidence="2">Endoplasmic reticulum membrane</location>
    </subcellularLocation>
</comment>
<reference evidence="11" key="1">
    <citation type="submission" date="2018-09" db="EMBL/GenBank/DDBJ databases">
        <authorList>
            <person name="Livingstone P.G."/>
            <person name="Whitworth D.E."/>
        </authorList>
    </citation>
    <scope>NUCLEOTIDE SEQUENCE [LARGE SCALE GENOMIC DNA]</scope>
    <source>
        <strain evidence="11">CA043D</strain>
    </source>
</reference>
<dbReference type="RefSeq" id="WP_120605625.1">
    <property type="nucleotide sequence ID" value="NZ_RAWE01000127.1"/>
</dbReference>
<keyword evidence="6" id="KW-0256">Endoplasmic reticulum</keyword>
<feature type="transmembrane region" description="Helical" evidence="9">
    <location>
        <begin position="146"/>
        <end position="167"/>
    </location>
</feature>
<dbReference type="InterPro" id="IPR005599">
    <property type="entry name" value="GPI_mannosylTrfase"/>
</dbReference>
<keyword evidence="3 10" id="KW-0328">Glycosyltransferase</keyword>
<sequence length="489" mass="52618">MNAPIPDAPAAPIIPEAPVEPPVPAVRTGLTGSLRALGLLALALVPCVLAVRELGRIHPDEVFQALEPAYWRVHGYGVLAWEWREGLRNWAIPGVLAAFLKVAHGFGITDPRVYRGVVALPQFALHAWSLWAVYRFAERRAGPWGAALAVLLVGLSAPVLLFAGRTLSESFSASFLLVAMEALDRPDSGPDARVRRAGLVGGMALGLAVVTRYPSALFVVAALVWLLVARRWRLLAFTCVGGAAVAAGLGLLDWGTWGTPFHSFRAYVDYNVLSGKAAAAFGASPPDFYWEPLLQAVPLWAWAAVPLSLKPLLRWRALSLPLTCAAVYTAVLLTTPHKEERFLYPALVVAMLAAASQLAASITALPRPGPRGAGAVLALALGFLHGRGFPSNDLRADQFRAIVQATRGDATGLLIVNEGLWGSGGFFYIGRNIPWRTCDWPQDGAFQASIRDRAFNRAVTFEGRALPELQAAGFRVVRQVGRETILARD</sequence>
<evidence type="ECO:0000256" key="9">
    <source>
        <dbReference type="SAM" id="Phobius"/>
    </source>
</evidence>
<evidence type="ECO:0000256" key="6">
    <source>
        <dbReference type="ARBA" id="ARBA00022824"/>
    </source>
</evidence>
<evidence type="ECO:0000256" key="3">
    <source>
        <dbReference type="ARBA" id="ARBA00022676"/>
    </source>
</evidence>
<feature type="transmembrane region" description="Helical" evidence="9">
    <location>
        <begin position="234"/>
        <end position="252"/>
    </location>
</feature>
<dbReference type="AlphaFoldDB" id="A0A3A8JSY5"/>
<proteinExistence type="predicted"/>
<keyword evidence="11" id="KW-1185">Reference proteome</keyword>
<keyword evidence="4 10" id="KW-0808">Transferase</keyword>
<comment type="caution">
    <text evidence="10">The sequence shown here is derived from an EMBL/GenBank/DDBJ whole genome shotgun (WGS) entry which is preliminary data.</text>
</comment>
<feature type="transmembrane region" description="Helical" evidence="9">
    <location>
        <begin position="315"/>
        <end position="335"/>
    </location>
</feature>
<gene>
    <name evidence="10" type="ORF">D7X32_28005</name>
</gene>
<feature type="transmembrane region" description="Helical" evidence="9">
    <location>
        <begin position="342"/>
        <end position="360"/>
    </location>
</feature>
<dbReference type="GO" id="GO:0012505">
    <property type="term" value="C:endomembrane system"/>
    <property type="evidence" value="ECO:0007669"/>
    <property type="project" value="UniProtKB-SubCell"/>
</dbReference>
<dbReference type="Proteomes" id="UP000268313">
    <property type="component" value="Unassembled WGS sequence"/>
</dbReference>
<evidence type="ECO:0000256" key="7">
    <source>
        <dbReference type="ARBA" id="ARBA00022989"/>
    </source>
</evidence>
<evidence type="ECO:0000256" key="5">
    <source>
        <dbReference type="ARBA" id="ARBA00022692"/>
    </source>
</evidence>
<protein>
    <submittedName>
        <fullName evidence="10">Mannosyltransferase</fullName>
    </submittedName>
</protein>
<keyword evidence="7 9" id="KW-1133">Transmembrane helix</keyword>
<accession>A0A3A8JSY5</accession>